<name>A0A1Z4JLX3_LEPBY</name>
<gene>
    <name evidence="1" type="ORF">NIES2135_45810</name>
</gene>
<keyword evidence="2" id="KW-1185">Reference proteome</keyword>
<organism evidence="1 2">
    <name type="scientific">Leptolyngbya boryana NIES-2135</name>
    <dbReference type="NCBI Taxonomy" id="1973484"/>
    <lineage>
        <taxon>Bacteria</taxon>
        <taxon>Bacillati</taxon>
        <taxon>Cyanobacteriota</taxon>
        <taxon>Cyanophyceae</taxon>
        <taxon>Leptolyngbyales</taxon>
        <taxon>Leptolyngbyaceae</taxon>
        <taxon>Leptolyngbya group</taxon>
        <taxon>Leptolyngbya</taxon>
    </lineage>
</organism>
<dbReference type="AlphaFoldDB" id="A0A1Z4JLX3"/>
<proteinExistence type="predicted"/>
<protein>
    <recommendedName>
        <fullName evidence="3">CopG family transcriptional regulator</fullName>
    </recommendedName>
</protein>
<evidence type="ECO:0000313" key="2">
    <source>
        <dbReference type="Proteomes" id="UP000217895"/>
    </source>
</evidence>
<evidence type="ECO:0000313" key="1">
    <source>
        <dbReference type="EMBL" id="BAY57710.1"/>
    </source>
</evidence>
<sequence>MQQSQTETQLNIQVPEKIRQALEAYATANQFPIELVIEMALAQFLDIDAVTFDDCNPVMSPGQLREELEMLKRHKNAV</sequence>
<evidence type="ECO:0008006" key="3">
    <source>
        <dbReference type="Google" id="ProtNLM"/>
    </source>
</evidence>
<reference evidence="1 2" key="1">
    <citation type="submission" date="2017-06" db="EMBL/GenBank/DDBJ databases">
        <title>Genome sequencing of cyanobaciteial culture collection at National Institute for Environmental Studies (NIES).</title>
        <authorList>
            <person name="Hirose Y."/>
            <person name="Shimura Y."/>
            <person name="Fujisawa T."/>
            <person name="Nakamura Y."/>
            <person name="Kawachi M."/>
        </authorList>
    </citation>
    <scope>NUCLEOTIDE SEQUENCE [LARGE SCALE GENOMIC DNA]</scope>
    <source>
        <strain evidence="1 2">NIES-2135</strain>
    </source>
</reference>
<dbReference type="Proteomes" id="UP000217895">
    <property type="component" value="Chromosome"/>
</dbReference>
<dbReference type="EMBL" id="AP018203">
    <property type="protein sequence ID" value="BAY57710.1"/>
    <property type="molecule type" value="Genomic_DNA"/>
</dbReference>
<accession>A0A1Z4JLX3</accession>